<organism evidence="2 3">
    <name type="scientific">Prauserella salsuginis</name>
    <dbReference type="NCBI Taxonomy" id="387889"/>
    <lineage>
        <taxon>Bacteria</taxon>
        <taxon>Bacillati</taxon>
        <taxon>Actinomycetota</taxon>
        <taxon>Actinomycetes</taxon>
        <taxon>Pseudonocardiales</taxon>
        <taxon>Pseudonocardiaceae</taxon>
        <taxon>Prauserella</taxon>
        <taxon>Prauserella salsuginis group</taxon>
    </lineage>
</organism>
<dbReference type="PANTHER" id="PTHR21310">
    <property type="entry name" value="AMINOGLYCOSIDE PHOSPHOTRANSFERASE-RELATED-RELATED"/>
    <property type="match status" value="1"/>
</dbReference>
<dbReference type="Proteomes" id="UP001598673">
    <property type="component" value="Unassembled WGS sequence"/>
</dbReference>
<evidence type="ECO:0000259" key="1">
    <source>
        <dbReference type="Pfam" id="PF01636"/>
    </source>
</evidence>
<dbReference type="EMBL" id="JBHXCV010000001">
    <property type="protein sequence ID" value="MFD6791978.1"/>
    <property type="molecule type" value="Genomic_DNA"/>
</dbReference>
<evidence type="ECO:0000313" key="2">
    <source>
        <dbReference type="EMBL" id="MFD6791978.1"/>
    </source>
</evidence>
<dbReference type="RefSeq" id="WP_258936418.1">
    <property type="nucleotide sequence ID" value="NZ_JANBBF010000009.1"/>
</dbReference>
<name>A0ABW6FWH0_9PSEU</name>
<reference evidence="2 3" key="1">
    <citation type="submission" date="2024-09" db="EMBL/GenBank/DDBJ databases">
        <title>The Natural Products Discovery Center: Release of the First 8490 Sequenced Strains for Exploring Actinobacteria Biosynthetic Diversity.</title>
        <authorList>
            <person name="Kalkreuter E."/>
            <person name="Kautsar S.A."/>
            <person name="Yang D."/>
            <person name="Bader C.D."/>
            <person name="Teijaro C.N."/>
            <person name="Fluegel L."/>
            <person name="Davis C.M."/>
            <person name="Simpson J.R."/>
            <person name="Lauterbach L."/>
            <person name="Steele A.D."/>
            <person name="Gui C."/>
            <person name="Meng S."/>
            <person name="Li G."/>
            <person name="Viehrig K."/>
            <person name="Ye F."/>
            <person name="Su P."/>
            <person name="Kiefer A.F."/>
            <person name="Nichols A."/>
            <person name="Cepeda A.J."/>
            <person name="Yan W."/>
            <person name="Fan B."/>
            <person name="Jiang Y."/>
            <person name="Adhikari A."/>
            <person name="Zheng C.-J."/>
            <person name="Schuster L."/>
            <person name="Cowan T.M."/>
            <person name="Smanski M.J."/>
            <person name="Chevrette M.G."/>
            <person name="De Carvalho L.P.S."/>
            <person name="Shen B."/>
        </authorList>
    </citation>
    <scope>NUCLEOTIDE SEQUENCE [LARGE SCALE GENOMIC DNA]</scope>
    <source>
        <strain evidence="2 3">NPDC060353</strain>
    </source>
</reference>
<dbReference type="PANTHER" id="PTHR21310:SF40">
    <property type="entry name" value="AMINOGLYCOSIDE PHOSPHOTRANSFERASE DOMAIN-CONTAINING PROTEIN-RELATED"/>
    <property type="match status" value="1"/>
</dbReference>
<accession>A0ABW6FWH0</accession>
<keyword evidence="3" id="KW-1185">Reference proteome</keyword>
<dbReference type="Gene3D" id="3.90.1200.10">
    <property type="match status" value="1"/>
</dbReference>
<gene>
    <name evidence="2" type="ORF">ACFWGY_01415</name>
</gene>
<dbReference type="InterPro" id="IPR051678">
    <property type="entry name" value="AGP_Transferase"/>
</dbReference>
<dbReference type="Pfam" id="PF01636">
    <property type="entry name" value="APH"/>
    <property type="match status" value="1"/>
</dbReference>
<feature type="domain" description="Aminoglycoside phosphotransferase" evidence="1">
    <location>
        <begin position="20"/>
        <end position="228"/>
    </location>
</feature>
<dbReference type="SUPFAM" id="SSF56112">
    <property type="entry name" value="Protein kinase-like (PK-like)"/>
    <property type="match status" value="1"/>
</dbReference>
<protein>
    <submittedName>
        <fullName evidence="2">Phosphotransferase</fullName>
    </submittedName>
</protein>
<comment type="caution">
    <text evidence="2">The sequence shown here is derived from an EMBL/GenBank/DDBJ whole genome shotgun (WGS) entry which is preliminary data.</text>
</comment>
<evidence type="ECO:0000313" key="3">
    <source>
        <dbReference type="Proteomes" id="UP001598673"/>
    </source>
</evidence>
<sequence>MCARLGADPRGATLLRFTNNAVYALADRPFVVRIVGTSALRYRASKVVRIARHLRQRGVPAVRLAAGVDQPVRVGEHLATVWERVPDTGRRATTDELADLLRTLHAAGAPDGGGADAWEPLADVRARVEAGSADLAAVDRGFLLDRCDELETKAASLEFPLARTLIHGDAHVGNVIVGPDGPVLCDFDSACVGPPEWDLVPVAVGCERFGDPPSRQAALAERYGFDVTAWEGFEVLRGMRELKLATSVLPTADRDPAVRREAHRRLADLKAGDLQHRWARYREG</sequence>
<dbReference type="InterPro" id="IPR002575">
    <property type="entry name" value="Aminoglycoside_PTrfase"/>
</dbReference>
<dbReference type="InterPro" id="IPR011009">
    <property type="entry name" value="Kinase-like_dom_sf"/>
</dbReference>
<proteinExistence type="predicted"/>